<dbReference type="AlphaFoldDB" id="A0A382TMX7"/>
<reference evidence="1" key="1">
    <citation type="submission" date="2018-05" db="EMBL/GenBank/DDBJ databases">
        <authorList>
            <person name="Lanie J.A."/>
            <person name="Ng W.-L."/>
            <person name="Kazmierczak K.M."/>
            <person name="Andrzejewski T.M."/>
            <person name="Davidsen T.M."/>
            <person name="Wayne K.J."/>
            <person name="Tettelin H."/>
            <person name="Glass J.I."/>
            <person name="Rusch D."/>
            <person name="Podicherti R."/>
            <person name="Tsui H.-C.T."/>
            <person name="Winkler M.E."/>
        </authorList>
    </citation>
    <scope>NUCLEOTIDE SEQUENCE</scope>
</reference>
<feature type="non-terminal residue" evidence="1">
    <location>
        <position position="1"/>
    </location>
</feature>
<feature type="non-terminal residue" evidence="1">
    <location>
        <position position="118"/>
    </location>
</feature>
<dbReference type="EMBL" id="UINC01137854">
    <property type="protein sequence ID" value="SVD23444.1"/>
    <property type="molecule type" value="Genomic_DNA"/>
</dbReference>
<gene>
    <name evidence="1" type="ORF">METZ01_LOCUS376298</name>
</gene>
<evidence type="ECO:0000313" key="1">
    <source>
        <dbReference type="EMBL" id="SVD23444.1"/>
    </source>
</evidence>
<proteinExistence type="predicted"/>
<organism evidence="1">
    <name type="scientific">marine metagenome</name>
    <dbReference type="NCBI Taxonomy" id="408172"/>
    <lineage>
        <taxon>unclassified sequences</taxon>
        <taxon>metagenomes</taxon>
        <taxon>ecological metagenomes</taxon>
    </lineage>
</organism>
<protein>
    <submittedName>
        <fullName evidence="1">Uncharacterized protein</fullName>
    </submittedName>
</protein>
<accession>A0A382TMX7</accession>
<name>A0A382TMX7_9ZZZZ</name>
<sequence>MPGFSRIDNDGKEYKLTDYNLIIQIESKRDTMDLKELAYPFSKIAISRAIDLAYFGKYSERNYNSRQKKYYSIIKFFIGDEYYNKYIISVRHPKMSKNQIERFTRWVKKRISVKKKIY</sequence>